<dbReference type="Proteomes" id="UP000037854">
    <property type="component" value="Unassembled WGS sequence"/>
</dbReference>
<accession>A0ABR5MHI7</accession>
<gene>
    <name evidence="1" type="ORF">AFL42_12360</name>
</gene>
<evidence type="ECO:0000313" key="1">
    <source>
        <dbReference type="EMBL" id="KPH73467.1"/>
    </source>
</evidence>
<evidence type="ECO:0000313" key="2">
    <source>
        <dbReference type="Proteomes" id="UP000037854"/>
    </source>
</evidence>
<proteinExistence type="predicted"/>
<dbReference type="RefSeq" id="WP_047185546.1">
    <property type="nucleotide sequence ID" value="NZ_JAHHXM010000023.1"/>
</dbReference>
<keyword evidence="2" id="KW-1185">Reference proteome</keyword>
<dbReference type="EMBL" id="LGTK01000046">
    <property type="protein sequence ID" value="KPH73467.1"/>
    <property type="molecule type" value="Genomic_DNA"/>
</dbReference>
<comment type="caution">
    <text evidence="1">The sequence shown here is derived from an EMBL/GenBank/DDBJ whole genome shotgun (WGS) entry which is preliminary data.</text>
</comment>
<reference evidence="1 2" key="1">
    <citation type="submission" date="2015-07" db="EMBL/GenBank/DDBJ databases">
        <title>High-quality draft genome sequence of Oceanobacillus caeni HM6, a bacillus isolated from a human feces.</title>
        <authorList>
            <person name="Kumar J."/>
            <person name="Verma M.K."/>
            <person name="Pandey R."/>
            <person name="Bhambi M."/>
            <person name="Chauhan N."/>
        </authorList>
    </citation>
    <scope>NUCLEOTIDE SEQUENCE [LARGE SCALE GENOMIC DNA]</scope>
    <source>
        <strain evidence="1 2">HM6</strain>
    </source>
</reference>
<protein>
    <submittedName>
        <fullName evidence="1">Uncharacterized protein</fullName>
    </submittedName>
</protein>
<organism evidence="1 2">
    <name type="scientific">Oceanobacillus caeni</name>
    <dbReference type="NCBI Taxonomy" id="405946"/>
    <lineage>
        <taxon>Bacteria</taxon>
        <taxon>Bacillati</taxon>
        <taxon>Bacillota</taxon>
        <taxon>Bacilli</taxon>
        <taxon>Bacillales</taxon>
        <taxon>Bacillaceae</taxon>
        <taxon>Oceanobacillus</taxon>
    </lineage>
</organism>
<sequence>MGHDILGYNKAGEAIAYARFSMGNSNATILYDLLDSIDYHAGVSGTGAVTTFSKQQIEKALHAYKQQYGNDVPSSPKGDSLDLKQIQDFLSNCLEEAQKEKSVTVFFG</sequence>
<name>A0ABR5MHI7_9BACI</name>